<dbReference type="InterPro" id="IPR057271">
    <property type="entry name" value="YagK_YfjJ_C"/>
</dbReference>
<dbReference type="EMBL" id="CP021323">
    <property type="protein sequence ID" value="ARS53539.1"/>
    <property type="molecule type" value="Genomic_DNA"/>
</dbReference>
<accession>A0A2Z2H7X0</accession>
<gene>
    <name evidence="3" type="ORF">B9G99_12290</name>
</gene>
<evidence type="ECO:0000259" key="2">
    <source>
        <dbReference type="Pfam" id="PF11726"/>
    </source>
</evidence>
<feature type="compositionally biased region" description="Basic and acidic residues" evidence="1">
    <location>
        <begin position="10"/>
        <end position="20"/>
    </location>
</feature>
<reference evidence="3 4" key="1">
    <citation type="journal article" date="2017" name="Int. J. Syst. Evol. Microbiol.">
        <title>Kushneria konosiri sp. nov., isolated from the Korean salt-fermented seafood Daemi-jeot.</title>
        <authorList>
            <person name="Yun J.H."/>
            <person name="Park S.K."/>
            <person name="Lee J.Y."/>
            <person name="Jung M.J."/>
            <person name="Bae J.W."/>
        </authorList>
    </citation>
    <scope>NUCLEOTIDE SEQUENCE [LARGE SCALE GENOMIC DNA]</scope>
    <source>
        <strain evidence="3 4">X49</strain>
    </source>
</reference>
<evidence type="ECO:0000256" key="1">
    <source>
        <dbReference type="SAM" id="MobiDB-lite"/>
    </source>
</evidence>
<feature type="region of interest" description="Disordered" evidence="1">
    <location>
        <begin position="1"/>
        <end position="23"/>
    </location>
</feature>
<dbReference type="Proteomes" id="UP000250025">
    <property type="component" value="Chromosome"/>
</dbReference>
<keyword evidence="4" id="KW-1185">Reference proteome</keyword>
<dbReference type="KEGG" id="kus:B9G99_12290"/>
<sequence>MGNPTRKTNRSQEHPMHNPTDDYIANDDMSYFLNDLNMDYHDEQILWDPSTQPNQNQQLAALIEIEERLKQLTSSHPWFDPATVIQSTPCGSGLIKLADDPLLDELKSIVASLTGILDHSEGAYSLQPPPYTKSFLQAFKSCSHLHKSIMDEPLPMTQSAAAQVVNDLNHRLWSWYQCLSLPSFGIEYARLKRNSRDNYRRFCRLADSLFGCCSRLLVVRIDLGYSETDGYYIDHETADYHRKKLCRMFHSHPMFEHLLGYAWKLEWRPKKGFHYHFVFFFDGNRVRRDIALGRSIGELWRRLTNNQGMYFNCNHSGGSNYLYNALGDIHYSDDLKREHLDKIAAYLTKVDEYVSLAVKGRTFQTSSTPRASEKRGGRPRLY</sequence>
<name>A0A2Z2H7X0_9GAMM</name>
<dbReference type="AlphaFoldDB" id="A0A2Z2H7X0"/>
<evidence type="ECO:0000313" key="4">
    <source>
        <dbReference type="Proteomes" id="UP000250025"/>
    </source>
</evidence>
<organism evidence="3 4">
    <name type="scientific">Kushneria konosiri</name>
    <dbReference type="NCBI Taxonomy" id="698828"/>
    <lineage>
        <taxon>Bacteria</taxon>
        <taxon>Pseudomonadati</taxon>
        <taxon>Pseudomonadota</taxon>
        <taxon>Gammaproteobacteria</taxon>
        <taxon>Oceanospirillales</taxon>
        <taxon>Halomonadaceae</taxon>
        <taxon>Kushneria</taxon>
    </lineage>
</organism>
<protein>
    <recommendedName>
        <fullName evidence="2">YagK/YfjJ C-terminal domain-containing protein</fullName>
    </recommendedName>
</protein>
<proteinExistence type="predicted"/>
<evidence type="ECO:0000313" key="3">
    <source>
        <dbReference type="EMBL" id="ARS53539.1"/>
    </source>
</evidence>
<feature type="domain" description="YagK/YfjJ C-terminal" evidence="2">
    <location>
        <begin position="214"/>
        <end position="300"/>
    </location>
</feature>
<dbReference type="Pfam" id="PF11726">
    <property type="entry name" value="YagK_YfjJ_C"/>
    <property type="match status" value="1"/>
</dbReference>